<dbReference type="Proteomes" id="UP000609874">
    <property type="component" value="Unassembled WGS sequence"/>
</dbReference>
<sequence length="176" mass="19840">MELLDYLDDAGQATATECAAATGESVASCSYHLRMLAKHGYIEQADQQGREKPWKVVSHGRSSVIDRNAPGSVHAVSAMASMFVHRQLDRVQSWLQRASELPVEDIDVSTITSSRFYATHEEIRQFREEVWELARRFDGRRNHPELWPEGSVPVQLFAVVNIDPDQPVHEANREAG</sequence>
<dbReference type="Pfam" id="PF09339">
    <property type="entry name" value="HTH_IclR"/>
    <property type="match status" value="1"/>
</dbReference>
<proteinExistence type="predicted"/>
<keyword evidence="3" id="KW-1185">Reference proteome</keyword>
<dbReference type="InterPro" id="IPR005471">
    <property type="entry name" value="Tscrpt_reg_IclR_N"/>
</dbReference>
<reference evidence="2 3" key="1">
    <citation type="submission" date="2020-08" db="EMBL/GenBank/DDBJ databases">
        <title>A Genomic Blueprint of the Chicken Gut Microbiome.</title>
        <authorList>
            <person name="Gilroy R."/>
            <person name="Ravi A."/>
            <person name="Getino M."/>
            <person name="Pursley I."/>
            <person name="Horton D.L."/>
            <person name="Alikhan N.-F."/>
            <person name="Baker D."/>
            <person name="Gharbi K."/>
            <person name="Hall N."/>
            <person name="Watson M."/>
            <person name="Adriaenssens E.M."/>
            <person name="Foster-Nyarko E."/>
            <person name="Jarju S."/>
            <person name="Secka A."/>
            <person name="Antonio M."/>
            <person name="Oren A."/>
            <person name="Chaudhuri R."/>
            <person name="La Ragione R.M."/>
            <person name="Hildebrand F."/>
            <person name="Pallen M.J."/>
        </authorList>
    </citation>
    <scope>NUCLEOTIDE SEQUENCE [LARGE SCALE GENOMIC DNA]</scope>
    <source>
        <strain evidence="2 3">Sa2CUA1</strain>
    </source>
</reference>
<dbReference type="InterPro" id="IPR036388">
    <property type="entry name" value="WH-like_DNA-bd_sf"/>
</dbReference>
<evidence type="ECO:0000259" key="1">
    <source>
        <dbReference type="Pfam" id="PF09339"/>
    </source>
</evidence>
<dbReference type="SUPFAM" id="SSF46785">
    <property type="entry name" value="Winged helix' DNA-binding domain"/>
    <property type="match status" value="1"/>
</dbReference>
<dbReference type="Gene3D" id="1.10.10.10">
    <property type="entry name" value="Winged helix-like DNA-binding domain superfamily/Winged helix DNA-binding domain"/>
    <property type="match status" value="1"/>
</dbReference>
<dbReference type="EMBL" id="JACSQD010000008">
    <property type="protein sequence ID" value="MBD7996732.1"/>
    <property type="molecule type" value="Genomic_DNA"/>
</dbReference>
<evidence type="ECO:0000313" key="3">
    <source>
        <dbReference type="Proteomes" id="UP000609874"/>
    </source>
</evidence>
<dbReference type="InterPro" id="IPR036390">
    <property type="entry name" value="WH_DNA-bd_sf"/>
</dbReference>
<protein>
    <submittedName>
        <fullName evidence="2">Helix-turn-helix domain-containing protein</fullName>
    </submittedName>
</protein>
<organism evidence="2 3">
    <name type="scientific">Arthrobacter gallicola</name>
    <dbReference type="NCBI Taxonomy" id="2762225"/>
    <lineage>
        <taxon>Bacteria</taxon>
        <taxon>Bacillati</taxon>
        <taxon>Actinomycetota</taxon>
        <taxon>Actinomycetes</taxon>
        <taxon>Micrococcales</taxon>
        <taxon>Micrococcaceae</taxon>
        <taxon>Arthrobacter</taxon>
    </lineage>
</organism>
<feature type="domain" description="HTH iclR-type" evidence="1">
    <location>
        <begin position="2"/>
        <end position="44"/>
    </location>
</feature>
<accession>A0ABR8UVZ6</accession>
<gene>
    <name evidence="2" type="ORF">H9639_15650</name>
</gene>
<evidence type="ECO:0000313" key="2">
    <source>
        <dbReference type="EMBL" id="MBD7996732.1"/>
    </source>
</evidence>
<name>A0ABR8UVZ6_9MICC</name>
<comment type="caution">
    <text evidence="2">The sequence shown here is derived from an EMBL/GenBank/DDBJ whole genome shotgun (WGS) entry which is preliminary data.</text>
</comment>